<evidence type="ECO:0000313" key="3">
    <source>
        <dbReference type="EMBL" id="JAD87988.1"/>
    </source>
</evidence>
<reference evidence="3" key="2">
    <citation type="journal article" date="2015" name="Data Brief">
        <title>Shoot transcriptome of the giant reed, Arundo donax.</title>
        <authorList>
            <person name="Barrero R.A."/>
            <person name="Guerrero F.D."/>
            <person name="Moolhuijzen P."/>
            <person name="Goolsby J.A."/>
            <person name="Tidwell J."/>
            <person name="Bellgard S.E."/>
            <person name="Bellgard M.I."/>
        </authorList>
    </citation>
    <scope>NUCLEOTIDE SEQUENCE</scope>
    <source>
        <tissue evidence="3">Shoot tissue taken approximately 20 cm above the soil surface</tissue>
    </source>
</reference>
<evidence type="ECO:0000256" key="1">
    <source>
        <dbReference type="ARBA" id="ARBA00022741"/>
    </source>
</evidence>
<evidence type="ECO:0000256" key="2">
    <source>
        <dbReference type="ARBA" id="ARBA00022840"/>
    </source>
</evidence>
<organism evidence="3">
    <name type="scientific">Arundo donax</name>
    <name type="common">Giant reed</name>
    <name type="synonym">Donax arundinaceus</name>
    <dbReference type="NCBI Taxonomy" id="35708"/>
    <lineage>
        <taxon>Eukaryota</taxon>
        <taxon>Viridiplantae</taxon>
        <taxon>Streptophyta</taxon>
        <taxon>Embryophyta</taxon>
        <taxon>Tracheophyta</taxon>
        <taxon>Spermatophyta</taxon>
        <taxon>Magnoliopsida</taxon>
        <taxon>Liliopsida</taxon>
        <taxon>Poales</taxon>
        <taxon>Poaceae</taxon>
        <taxon>PACMAD clade</taxon>
        <taxon>Arundinoideae</taxon>
        <taxon>Arundineae</taxon>
        <taxon>Arundo</taxon>
    </lineage>
</organism>
<accession>A0A0A9DMS8</accession>
<dbReference type="AlphaFoldDB" id="A0A0A9DMS8"/>
<keyword evidence="2" id="KW-0067">ATP-binding</keyword>
<dbReference type="GO" id="GO:0000055">
    <property type="term" value="P:ribosomal large subunit export from nucleus"/>
    <property type="evidence" value="ECO:0007669"/>
    <property type="project" value="TreeGrafter"/>
</dbReference>
<protein>
    <recommendedName>
        <fullName evidence="4">VWFA domain-containing protein</fullName>
    </recommendedName>
</protein>
<dbReference type="PANTHER" id="PTHR48103:SF2">
    <property type="entry name" value="MIDASIN"/>
    <property type="match status" value="1"/>
</dbReference>
<dbReference type="GO" id="GO:0030687">
    <property type="term" value="C:preribosome, large subunit precursor"/>
    <property type="evidence" value="ECO:0007669"/>
    <property type="project" value="TreeGrafter"/>
</dbReference>
<keyword evidence="1" id="KW-0547">Nucleotide-binding</keyword>
<dbReference type="EMBL" id="GBRH01209907">
    <property type="protein sequence ID" value="JAD87988.1"/>
    <property type="molecule type" value="Transcribed_RNA"/>
</dbReference>
<proteinExistence type="predicted"/>
<dbReference type="GO" id="GO:0000027">
    <property type="term" value="P:ribosomal large subunit assembly"/>
    <property type="evidence" value="ECO:0007669"/>
    <property type="project" value="TreeGrafter"/>
</dbReference>
<dbReference type="GO" id="GO:0005634">
    <property type="term" value="C:nucleus"/>
    <property type="evidence" value="ECO:0007669"/>
    <property type="project" value="TreeGrafter"/>
</dbReference>
<name>A0A0A9DMS8_ARUDO</name>
<dbReference type="PANTHER" id="PTHR48103">
    <property type="entry name" value="MIDASIN-RELATED"/>
    <property type="match status" value="1"/>
</dbReference>
<reference evidence="3" key="1">
    <citation type="submission" date="2014-09" db="EMBL/GenBank/DDBJ databases">
        <authorList>
            <person name="Magalhaes I.L.F."/>
            <person name="Oliveira U."/>
            <person name="Santos F.R."/>
            <person name="Vidigal T.H.D.A."/>
            <person name="Brescovit A.D."/>
            <person name="Santos A.J."/>
        </authorList>
    </citation>
    <scope>NUCLEOTIDE SEQUENCE</scope>
    <source>
        <tissue evidence="3">Shoot tissue taken approximately 20 cm above the soil surface</tissue>
    </source>
</reference>
<evidence type="ECO:0008006" key="4">
    <source>
        <dbReference type="Google" id="ProtNLM"/>
    </source>
</evidence>
<sequence>MLDTAVARARTPSGQNPLQQLILIISDGKFHEKENLKRHVRDVLNRKRMVAYVLLDSPEDSIMNLKEAIFKEDGSGVELEKYMDSFPFPYYVMLNNIEALPRTLADLLRQWFELMQSANE</sequence>
<dbReference type="GO" id="GO:0005524">
    <property type="term" value="F:ATP binding"/>
    <property type="evidence" value="ECO:0007669"/>
    <property type="project" value="UniProtKB-KW"/>
</dbReference>